<feature type="domain" description="Actin-like protein N-terminal" evidence="1">
    <location>
        <begin position="4"/>
        <end position="146"/>
    </location>
</feature>
<dbReference type="STRING" id="457570.Nther_0358"/>
<dbReference type="InterPro" id="IPR040607">
    <property type="entry name" value="ALP_N"/>
</dbReference>
<reference evidence="2 3" key="1">
    <citation type="submission" date="2008-04" db="EMBL/GenBank/DDBJ databases">
        <title>Complete sequence of chromosome of Natranaerobius thermophilus JW/NM-WN-LF.</title>
        <authorList>
            <consortium name="US DOE Joint Genome Institute"/>
            <person name="Copeland A."/>
            <person name="Lucas S."/>
            <person name="Lapidus A."/>
            <person name="Glavina del Rio T."/>
            <person name="Dalin E."/>
            <person name="Tice H."/>
            <person name="Bruce D."/>
            <person name="Goodwin L."/>
            <person name="Pitluck S."/>
            <person name="Chertkov O."/>
            <person name="Brettin T."/>
            <person name="Detter J.C."/>
            <person name="Han C."/>
            <person name="Kuske C.R."/>
            <person name="Schmutz J."/>
            <person name="Larimer F."/>
            <person name="Land M."/>
            <person name="Hauser L."/>
            <person name="Kyrpides N."/>
            <person name="Lykidis A."/>
            <person name="Mesbah N.M."/>
            <person name="Wiegel J."/>
        </authorList>
    </citation>
    <scope>NUCLEOTIDE SEQUENCE [LARGE SCALE GENOMIC DNA]</scope>
    <source>
        <strain evidence="3">ATCC BAA-1301 / DSM 18059 / JW/NM-WN-LF</strain>
    </source>
</reference>
<dbReference type="InterPro" id="IPR043129">
    <property type="entry name" value="ATPase_NBD"/>
</dbReference>
<accession>B2A5C1</accession>
<dbReference type="InParanoid" id="B2A5C1"/>
<dbReference type="Pfam" id="PF17989">
    <property type="entry name" value="ALP_N"/>
    <property type="match status" value="1"/>
</dbReference>
<dbReference type="EMBL" id="CP001034">
    <property type="protein sequence ID" value="ACB83955.1"/>
    <property type="molecule type" value="Genomic_DNA"/>
</dbReference>
<reference evidence="2 3" key="2">
    <citation type="journal article" date="2011" name="J. Bacteriol.">
        <title>Complete genome sequence of the anaerobic, halophilic alkalithermophile Natranaerobius thermophilus JW/NM-WN-LF.</title>
        <authorList>
            <person name="Zhao B."/>
            <person name="Mesbah N.M."/>
            <person name="Dalin E."/>
            <person name="Goodwin L."/>
            <person name="Nolan M."/>
            <person name="Pitluck S."/>
            <person name="Chertkov O."/>
            <person name="Brettin T.S."/>
            <person name="Han J."/>
            <person name="Larimer F.W."/>
            <person name="Land M.L."/>
            <person name="Hauser L."/>
            <person name="Kyrpides N."/>
            <person name="Wiegel J."/>
        </authorList>
    </citation>
    <scope>NUCLEOTIDE SEQUENCE [LARGE SCALE GENOMIC DNA]</scope>
    <source>
        <strain evidence="3">ATCC BAA-1301 / DSM 18059 / JW/NM-WN-LF</strain>
    </source>
</reference>
<dbReference type="HOGENOM" id="CLU_969254_0_0_9"/>
<dbReference type="KEGG" id="nth:Nther_0358"/>
<keyword evidence="3" id="KW-1185">Reference proteome</keyword>
<dbReference type="Proteomes" id="UP000001683">
    <property type="component" value="Chromosome"/>
</dbReference>
<evidence type="ECO:0000313" key="3">
    <source>
        <dbReference type="Proteomes" id="UP000001683"/>
    </source>
</evidence>
<protein>
    <recommendedName>
        <fullName evidence="1">Actin-like protein N-terminal domain-containing protein</fullName>
    </recommendedName>
</protein>
<dbReference type="Gene3D" id="3.30.420.40">
    <property type="match status" value="1"/>
</dbReference>
<dbReference type="AlphaFoldDB" id="B2A5C1"/>
<organism evidence="2 3">
    <name type="scientific">Natranaerobius thermophilus (strain ATCC BAA-1301 / DSM 18059 / JW/NM-WN-LF)</name>
    <dbReference type="NCBI Taxonomy" id="457570"/>
    <lineage>
        <taxon>Bacteria</taxon>
        <taxon>Bacillati</taxon>
        <taxon>Bacillota</taxon>
        <taxon>Clostridia</taxon>
        <taxon>Natranaerobiales</taxon>
        <taxon>Natranaerobiaceae</taxon>
        <taxon>Natranaerobius</taxon>
    </lineage>
</organism>
<dbReference type="CDD" id="cd10227">
    <property type="entry name" value="ASKHA_NBD_ParM-like"/>
    <property type="match status" value="1"/>
</dbReference>
<proteinExistence type="predicted"/>
<dbReference type="SUPFAM" id="SSF53067">
    <property type="entry name" value="Actin-like ATPase domain"/>
    <property type="match status" value="1"/>
</dbReference>
<evidence type="ECO:0000259" key="1">
    <source>
        <dbReference type="Pfam" id="PF17989"/>
    </source>
</evidence>
<dbReference type="OrthoDB" id="1883643at2"/>
<name>B2A5C1_NATTJ</name>
<dbReference type="RefSeq" id="WP_012446843.1">
    <property type="nucleotide sequence ID" value="NC_010718.1"/>
</dbReference>
<sequence length="266" mass="29898">MIVAVDAGNYETKVVNSHGKYSFYSDIGEYRERKLNQKHGSDDMEWEYQGERGFAGSLAKFESEYGGSMMGDSKYHRDGLLRVLLALHQYCDDNNFKIVVGQPISSHTQAEKQRIKEMLEGDHILTVNGVKKTIRILNCQVAAEGASAFWIHPQGGCVRMLDIGSGTINAATILDRRYVDKDSFTINFGANSNLTNDVKEMANAIIRKSHKWNKDDRVWLIGGIAEEIEPYLTGHFKNLKVLKPNGLHSKWANVLGYYALASGLYE</sequence>
<dbReference type="eggNOG" id="ENOG50307WW">
    <property type="taxonomic scope" value="Bacteria"/>
</dbReference>
<evidence type="ECO:0000313" key="2">
    <source>
        <dbReference type="EMBL" id="ACB83955.1"/>
    </source>
</evidence>
<gene>
    <name evidence="2" type="ordered locus">Nther_0358</name>
</gene>